<dbReference type="InterPro" id="IPR015168">
    <property type="entry name" value="SsuA/THI5"/>
</dbReference>
<dbReference type="InterPro" id="IPR027939">
    <property type="entry name" value="NMT1/THI5"/>
</dbReference>
<organism evidence="1 2">
    <name type="scientific">Prauserella marina</name>
    <dbReference type="NCBI Taxonomy" id="530584"/>
    <lineage>
        <taxon>Bacteria</taxon>
        <taxon>Bacillati</taxon>
        <taxon>Actinomycetota</taxon>
        <taxon>Actinomycetes</taxon>
        <taxon>Pseudonocardiales</taxon>
        <taxon>Pseudonocardiaceae</taxon>
        <taxon>Prauserella</taxon>
    </lineage>
</organism>
<gene>
    <name evidence="1" type="ORF">SAMN05421630_101914</name>
</gene>
<dbReference type="RefSeq" id="WP_091797395.1">
    <property type="nucleotide sequence ID" value="NZ_CP016353.1"/>
</dbReference>
<dbReference type="STRING" id="530584.SAMN05421630_101914"/>
<dbReference type="EMBL" id="FMZE01000001">
    <property type="protein sequence ID" value="SDC23358.1"/>
    <property type="molecule type" value="Genomic_DNA"/>
</dbReference>
<keyword evidence="2" id="KW-1185">Reference proteome</keyword>
<reference evidence="1 2" key="1">
    <citation type="submission" date="2016-10" db="EMBL/GenBank/DDBJ databases">
        <authorList>
            <person name="de Groot N.N."/>
        </authorList>
    </citation>
    <scope>NUCLEOTIDE SEQUENCE [LARGE SCALE GENOMIC DNA]</scope>
    <source>
        <strain evidence="1 2">CGMCC 4.5506</strain>
    </source>
</reference>
<sequence length="361" mass="37639">MTMHSRMRPLLAMTSAAVLAATLTACGAGAGGDGRAISMTLATPTWNAGIASIAVSQEQGYFEQEGLDMNVILTDSATTQAQQIATGKVATGAVSPEPVVIGRQPGKNLDLTYYMSYYRDNIYGLQVPEDSGISSIADLRGKTVGAISLASASVTQAKIGLEKAGVPADSVTFIAIGTGAQQAAAVKDGHVDALALLDTSFQVLRNQGIALRPIEVPGTENLTSGGLAARASELESNPELFEKIGRAVAKGVVFTSANPEAAIRILYRAHPESKPTGMSDEEAIATGVKVLESRLANLGADDEPYGELDPSAMEASVTYLREAGLIDTEVPADDLFDNSLIEKINDFDAAAVRTSAEEYQG</sequence>
<dbReference type="Proteomes" id="UP000199494">
    <property type="component" value="Unassembled WGS sequence"/>
</dbReference>
<accession>A0A222VPA5</accession>
<dbReference type="AlphaFoldDB" id="A0A222VPA5"/>
<dbReference type="PANTHER" id="PTHR31528:SF15">
    <property type="entry name" value="RIBOFLAVIN-BINDING PROTEIN RIBY"/>
    <property type="match status" value="1"/>
</dbReference>
<dbReference type="Pfam" id="PF09084">
    <property type="entry name" value="NMT1"/>
    <property type="match status" value="1"/>
</dbReference>
<protein>
    <submittedName>
        <fullName evidence="1">NitT/TauT family transport system substrate-binding protein</fullName>
    </submittedName>
</protein>
<dbReference type="OrthoDB" id="174578at2"/>
<dbReference type="GO" id="GO:0009228">
    <property type="term" value="P:thiamine biosynthetic process"/>
    <property type="evidence" value="ECO:0007669"/>
    <property type="project" value="InterPro"/>
</dbReference>
<name>A0A222VPA5_9PSEU</name>
<evidence type="ECO:0000313" key="1">
    <source>
        <dbReference type="EMBL" id="SDC23358.1"/>
    </source>
</evidence>
<dbReference type="PANTHER" id="PTHR31528">
    <property type="entry name" value="4-AMINO-5-HYDROXYMETHYL-2-METHYLPYRIMIDINE PHOSPHATE SYNTHASE THI11-RELATED"/>
    <property type="match status" value="1"/>
</dbReference>
<evidence type="ECO:0000313" key="2">
    <source>
        <dbReference type="Proteomes" id="UP000199494"/>
    </source>
</evidence>
<dbReference type="Gene3D" id="3.40.190.10">
    <property type="entry name" value="Periplasmic binding protein-like II"/>
    <property type="match status" value="2"/>
</dbReference>
<dbReference type="PROSITE" id="PS51257">
    <property type="entry name" value="PROKAR_LIPOPROTEIN"/>
    <property type="match status" value="1"/>
</dbReference>
<dbReference type="KEGG" id="pmad:BAY61_12665"/>
<proteinExistence type="predicted"/>
<dbReference type="SUPFAM" id="SSF53850">
    <property type="entry name" value="Periplasmic binding protein-like II"/>
    <property type="match status" value="1"/>
</dbReference>